<sequence>MPIVAALKSSHRVCSDAETTSGDLWRSFGPLLRPAQKTNFIGKQLQKEEEEQTPDWGWGWTSGHRRLQDSGVWCDGKTVENVREPWGMGPAPPPVPVPAAFLLFSRPSTATGTEPRRRAIPFKDVGDAHALDVSVAGRRIFWTDQKTKCIFRAFLNGSYVQQIVDSGLIGPDGIRWSDAEVRLIEVARLDGSSRRVLLWKEVEEPRSLVLEPRRGYIVAFGLHKQRHAVSLYQDYVYWSDWNTGDIEGVHKTTCENRSLVHSGMTSLLVCNDKRQLAKDWVSCKNYIIFSQRNSFGRLLPNTTDCSNVPLPVCGKNIRAVDYDPISHYIYWASTIPGTRRSLGEDVSSHQAIIRARVEGNERVELAYKLDGVTALALDQQSDYNYAHGKKTFVSMHITQVNNIAALGGFVYWLDDKTGLEWITVNGERRSAELQRLSQFTDISAVWTPDAKVLRNHMAQLPKLFPHLHSQRGVTRSTHDVCSCPKHLMLLEDKENYGVYPDR</sequence>
<dbReference type="OrthoDB" id="72419at2759"/>
<keyword evidence="1" id="KW-0245">EGF-like domain</keyword>
<dbReference type="InterPro" id="IPR000033">
    <property type="entry name" value="LDLR_classB_rpt"/>
</dbReference>
<dbReference type="HOGENOM" id="CLU_543229_0_0_1"/>
<dbReference type="eggNOG" id="KOG1215">
    <property type="taxonomic scope" value="Eukaryota"/>
</dbReference>
<dbReference type="SMART" id="SM00135">
    <property type="entry name" value="LY"/>
    <property type="match status" value="5"/>
</dbReference>
<dbReference type="PhylomeDB" id="B4GZE2"/>
<reference evidence="4 5" key="1">
    <citation type="journal article" date="2007" name="Nature">
        <title>Evolution of genes and genomes on the Drosophila phylogeny.</title>
        <authorList>
            <consortium name="Drosophila 12 Genomes Consortium"/>
            <person name="Clark A.G."/>
            <person name="Eisen M.B."/>
            <person name="Smith D.R."/>
            <person name="Bergman C.M."/>
            <person name="Oliver B."/>
            <person name="Markow T.A."/>
            <person name="Kaufman T.C."/>
            <person name="Kellis M."/>
            <person name="Gelbart W."/>
            <person name="Iyer V.N."/>
            <person name="Pollard D.A."/>
            <person name="Sackton T.B."/>
            <person name="Larracuente A.M."/>
            <person name="Singh N.D."/>
            <person name="Abad J.P."/>
            <person name="Abt D.N."/>
            <person name="Adryan B."/>
            <person name="Aguade M."/>
            <person name="Akashi H."/>
            <person name="Anderson W.W."/>
            <person name="Aquadro C.F."/>
            <person name="Ardell D.H."/>
            <person name="Arguello R."/>
            <person name="Artieri C.G."/>
            <person name="Barbash D.A."/>
            <person name="Barker D."/>
            <person name="Barsanti P."/>
            <person name="Batterham P."/>
            <person name="Batzoglou S."/>
            <person name="Begun D."/>
            <person name="Bhutkar A."/>
            <person name="Blanco E."/>
            <person name="Bosak S.A."/>
            <person name="Bradley R.K."/>
            <person name="Brand A.D."/>
            <person name="Brent M.R."/>
            <person name="Brooks A.N."/>
            <person name="Brown R.H."/>
            <person name="Butlin R.K."/>
            <person name="Caggese C."/>
            <person name="Calvi B.R."/>
            <person name="Bernardo de Carvalho A."/>
            <person name="Caspi A."/>
            <person name="Castrezana S."/>
            <person name="Celniker S.E."/>
            <person name="Chang J.L."/>
            <person name="Chapple C."/>
            <person name="Chatterji S."/>
            <person name="Chinwalla A."/>
            <person name="Civetta A."/>
            <person name="Clifton S.W."/>
            <person name="Comeron J.M."/>
            <person name="Costello J.C."/>
            <person name="Coyne J.A."/>
            <person name="Daub J."/>
            <person name="David R.G."/>
            <person name="Delcher A.L."/>
            <person name="Delehaunty K."/>
            <person name="Do C.B."/>
            <person name="Ebling H."/>
            <person name="Edwards K."/>
            <person name="Eickbush T."/>
            <person name="Evans J.D."/>
            <person name="Filipski A."/>
            <person name="Findeiss S."/>
            <person name="Freyhult E."/>
            <person name="Fulton L."/>
            <person name="Fulton R."/>
            <person name="Garcia A.C."/>
            <person name="Gardiner A."/>
            <person name="Garfield D.A."/>
            <person name="Garvin B.E."/>
            <person name="Gibson G."/>
            <person name="Gilbert D."/>
            <person name="Gnerre S."/>
            <person name="Godfrey J."/>
            <person name="Good R."/>
            <person name="Gotea V."/>
            <person name="Gravely B."/>
            <person name="Greenberg A.J."/>
            <person name="Griffiths-Jones S."/>
            <person name="Gross S."/>
            <person name="Guigo R."/>
            <person name="Gustafson E.A."/>
            <person name="Haerty W."/>
            <person name="Hahn M.W."/>
            <person name="Halligan D.L."/>
            <person name="Halpern A.L."/>
            <person name="Halter G.M."/>
            <person name="Han M.V."/>
            <person name="Heger A."/>
            <person name="Hillier L."/>
            <person name="Hinrichs A.S."/>
            <person name="Holmes I."/>
            <person name="Hoskins R.A."/>
            <person name="Hubisz M.J."/>
            <person name="Hultmark D."/>
            <person name="Huntley M.A."/>
            <person name="Jaffe D.B."/>
            <person name="Jagadeeshan S."/>
            <person name="Jeck W.R."/>
            <person name="Johnson J."/>
            <person name="Jones C.D."/>
            <person name="Jordan W.C."/>
            <person name="Karpen G.H."/>
            <person name="Kataoka E."/>
            <person name="Keightley P.D."/>
            <person name="Kheradpour P."/>
            <person name="Kirkness E.F."/>
            <person name="Koerich L.B."/>
            <person name="Kristiansen K."/>
            <person name="Kudrna D."/>
            <person name="Kulathinal R.J."/>
            <person name="Kumar S."/>
            <person name="Kwok R."/>
            <person name="Lander E."/>
            <person name="Langley C.H."/>
            <person name="Lapoint R."/>
            <person name="Lazzaro B.P."/>
            <person name="Lee S.J."/>
            <person name="Levesque L."/>
            <person name="Li R."/>
            <person name="Lin C.F."/>
            <person name="Lin M.F."/>
            <person name="Lindblad-Toh K."/>
            <person name="Llopart A."/>
            <person name="Long M."/>
            <person name="Low L."/>
            <person name="Lozovsky E."/>
            <person name="Lu J."/>
            <person name="Luo M."/>
            <person name="Machado C.A."/>
            <person name="Makalowski W."/>
            <person name="Marzo M."/>
            <person name="Matsuda M."/>
            <person name="Matzkin L."/>
            <person name="McAllister B."/>
            <person name="McBride C.S."/>
            <person name="McKernan B."/>
            <person name="McKernan K."/>
            <person name="Mendez-Lago M."/>
            <person name="Minx P."/>
            <person name="Mollenhauer M.U."/>
            <person name="Montooth K."/>
            <person name="Mount S.M."/>
            <person name="Mu X."/>
            <person name="Myers E."/>
            <person name="Negre B."/>
            <person name="Newfeld S."/>
            <person name="Nielsen R."/>
            <person name="Noor M.A."/>
            <person name="O'Grady P."/>
            <person name="Pachter L."/>
            <person name="Papaceit M."/>
            <person name="Parisi M.J."/>
            <person name="Parisi M."/>
            <person name="Parts L."/>
            <person name="Pedersen J.S."/>
            <person name="Pesole G."/>
            <person name="Phillippy A.M."/>
            <person name="Ponting C.P."/>
            <person name="Pop M."/>
            <person name="Porcelli D."/>
            <person name="Powell J.R."/>
            <person name="Prohaska S."/>
            <person name="Pruitt K."/>
            <person name="Puig M."/>
            <person name="Quesneville H."/>
            <person name="Ram K.R."/>
            <person name="Rand D."/>
            <person name="Rasmussen M.D."/>
            <person name="Reed L.K."/>
            <person name="Reenan R."/>
            <person name="Reily A."/>
            <person name="Remington K.A."/>
            <person name="Rieger T.T."/>
            <person name="Ritchie M.G."/>
            <person name="Robin C."/>
            <person name="Rogers Y.H."/>
            <person name="Rohde C."/>
            <person name="Rozas J."/>
            <person name="Rubenfield M.J."/>
            <person name="Ruiz A."/>
            <person name="Russo S."/>
            <person name="Salzberg S.L."/>
            <person name="Sanchez-Gracia A."/>
            <person name="Saranga D.J."/>
            <person name="Sato H."/>
            <person name="Schaeffer S.W."/>
            <person name="Schatz M.C."/>
            <person name="Schlenke T."/>
            <person name="Schwartz R."/>
            <person name="Segarra C."/>
            <person name="Singh R.S."/>
            <person name="Sirot L."/>
            <person name="Sirota M."/>
            <person name="Sisneros N.B."/>
            <person name="Smith C.D."/>
            <person name="Smith T.F."/>
            <person name="Spieth J."/>
            <person name="Stage D.E."/>
            <person name="Stark A."/>
            <person name="Stephan W."/>
            <person name="Strausberg R.L."/>
            <person name="Strempel S."/>
            <person name="Sturgill D."/>
            <person name="Sutton G."/>
            <person name="Sutton G.G."/>
            <person name="Tao W."/>
            <person name="Teichmann S."/>
            <person name="Tobari Y.N."/>
            <person name="Tomimura Y."/>
            <person name="Tsolas J.M."/>
            <person name="Valente V.L."/>
            <person name="Venter E."/>
            <person name="Venter J.C."/>
            <person name="Vicario S."/>
            <person name="Vieira F.G."/>
            <person name="Vilella A.J."/>
            <person name="Villasante A."/>
            <person name="Walenz B."/>
            <person name="Wang J."/>
            <person name="Wasserman M."/>
            <person name="Watts T."/>
            <person name="Wilson D."/>
            <person name="Wilson R.K."/>
            <person name="Wing R.A."/>
            <person name="Wolfner M.F."/>
            <person name="Wong A."/>
            <person name="Wong G.K."/>
            <person name="Wu C.I."/>
            <person name="Wu G."/>
            <person name="Yamamoto D."/>
            <person name="Yang H.P."/>
            <person name="Yang S.P."/>
            <person name="Yorke J.A."/>
            <person name="Yoshida K."/>
            <person name="Zdobnov E."/>
            <person name="Zhang P."/>
            <person name="Zhang Y."/>
            <person name="Zimin A.V."/>
            <person name="Baldwin J."/>
            <person name="Abdouelleil A."/>
            <person name="Abdulkadir J."/>
            <person name="Abebe A."/>
            <person name="Abera B."/>
            <person name="Abreu J."/>
            <person name="Acer S.C."/>
            <person name="Aftuck L."/>
            <person name="Alexander A."/>
            <person name="An P."/>
            <person name="Anderson E."/>
            <person name="Anderson S."/>
            <person name="Arachi H."/>
            <person name="Azer M."/>
            <person name="Bachantsang P."/>
            <person name="Barry A."/>
            <person name="Bayul T."/>
            <person name="Berlin A."/>
            <person name="Bessette D."/>
            <person name="Bloom T."/>
            <person name="Blye J."/>
            <person name="Boguslavskiy L."/>
            <person name="Bonnet C."/>
            <person name="Boukhgalter B."/>
            <person name="Bourzgui I."/>
            <person name="Brown A."/>
            <person name="Cahill P."/>
            <person name="Channer S."/>
            <person name="Cheshatsang Y."/>
            <person name="Chuda L."/>
            <person name="Citroen M."/>
            <person name="Collymore A."/>
            <person name="Cooke P."/>
            <person name="Costello M."/>
            <person name="D'Aco K."/>
            <person name="Daza R."/>
            <person name="De Haan G."/>
            <person name="DeGray S."/>
            <person name="DeMaso C."/>
            <person name="Dhargay N."/>
            <person name="Dooley K."/>
            <person name="Dooley E."/>
            <person name="Doricent M."/>
            <person name="Dorje P."/>
            <person name="Dorjee K."/>
            <person name="Dupes A."/>
            <person name="Elong R."/>
            <person name="Falk J."/>
            <person name="Farina A."/>
            <person name="Faro S."/>
            <person name="Ferguson D."/>
            <person name="Fisher S."/>
            <person name="Foley C.D."/>
            <person name="Franke A."/>
            <person name="Friedrich D."/>
            <person name="Gadbois L."/>
            <person name="Gearin G."/>
            <person name="Gearin C.R."/>
            <person name="Giannoukos G."/>
            <person name="Goode T."/>
            <person name="Graham J."/>
            <person name="Grandbois E."/>
            <person name="Grewal S."/>
            <person name="Gyaltsen K."/>
            <person name="Hafez N."/>
            <person name="Hagos B."/>
            <person name="Hall J."/>
            <person name="Henson C."/>
            <person name="Hollinger A."/>
            <person name="Honan T."/>
            <person name="Huard M.D."/>
            <person name="Hughes L."/>
            <person name="Hurhula B."/>
            <person name="Husby M.E."/>
            <person name="Kamat A."/>
            <person name="Kanga B."/>
            <person name="Kashin S."/>
            <person name="Khazanovich D."/>
            <person name="Kisner P."/>
            <person name="Lance K."/>
            <person name="Lara M."/>
            <person name="Lee W."/>
            <person name="Lennon N."/>
            <person name="Letendre F."/>
            <person name="LeVine R."/>
            <person name="Lipovsky A."/>
            <person name="Liu X."/>
            <person name="Liu J."/>
            <person name="Liu S."/>
            <person name="Lokyitsang T."/>
            <person name="Lokyitsang Y."/>
            <person name="Lubonja R."/>
            <person name="Lui A."/>
            <person name="MacDonald P."/>
            <person name="Magnisalis V."/>
            <person name="Maru K."/>
            <person name="Matthews C."/>
            <person name="McCusker W."/>
            <person name="McDonough S."/>
            <person name="Mehta T."/>
            <person name="Meldrim J."/>
            <person name="Meneus L."/>
            <person name="Mihai O."/>
            <person name="Mihalev A."/>
            <person name="Mihova T."/>
            <person name="Mittelman R."/>
            <person name="Mlenga V."/>
            <person name="Montmayeur A."/>
            <person name="Mulrain L."/>
            <person name="Navidi A."/>
            <person name="Naylor J."/>
            <person name="Negash T."/>
            <person name="Nguyen T."/>
            <person name="Nguyen N."/>
            <person name="Nicol R."/>
            <person name="Norbu C."/>
            <person name="Norbu N."/>
            <person name="Novod N."/>
            <person name="O'Neill B."/>
            <person name="Osman S."/>
            <person name="Markiewicz E."/>
            <person name="Oyono O.L."/>
            <person name="Patti C."/>
            <person name="Phunkhang P."/>
            <person name="Pierre F."/>
            <person name="Priest M."/>
            <person name="Raghuraman S."/>
            <person name="Rege F."/>
            <person name="Reyes R."/>
            <person name="Rise C."/>
            <person name="Rogov P."/>
            <person name="Ross K."/>
            <person name="Ryan E."/>
            <person name="Settipalli S."/>
            <person name="Shea T."/>
            <person name="Sherpa N."/>
            <person name="Shi L."/>
            <person name="Shih D."/>
            <person name="Sparrow T."/>
            <person name="Spaulding J."/>
            <person name="Stalker J."/>
            <person name="Stange-Thomann N."/>
            <person name="Stavropoulos S."/>
            <person name="Stone C."/>
            <person name="Strader C."/>
            <person name="Tesfaye S."/>
            <person name="Thomson T."/>
            <person name="Thoulutsang Y."/>
            <person name="Thoulutsang D."/>
            <person name="Topham K."/>
            <person name="Topping I."/>
            <person name="Tsamla T."/>
            <person name="Vassiliev H."/>
            <person name="Vo A."/>
            <person name="Wangchuk T."/>
            <person name="Wangdi T."/>
            <person name="Weiand M."/>
            <person name="Wilkinson J."/>
            <person name="Wilson A."/>
            <person name="Yadav S."/>
            <person name="Young G."/>
            <person name="Yu Q."/>
            <person name="Zembek L."/>
            <person name="Zhong D."/>
            <person name="Zimmer A."/>
            <person name="Zwirko Z."/>
            <person name="Jaffe D.B."/>
            <person name="Alvarez P."/>
            <person name="Brockman W."/>
            <person name="Butler J."/>
            <person name="Chin C."/>
            <person name="Gnerre S."/>
            <person name="Grabherr M."/>
            <person name="Kleber M."/>
            <person name="Mauceli E."/>
            <person name="MacCallum I."/>
        </authorList>
    </citation>
    <scope>NUCLEOTIDE SEQUENCE [LARGE SCALE GENOMIC DNA]</scope>
    <source>
        <strain evidence="5">MSH-3 / Tucson 14011-0111.49</strain>
    </source>
</reference>
<dbReference type="InterPro" id="IPR050778">
    <property type="entry name" value="Cueball_EGF_LRP_Nidogen"/>
</dbReference>
<dbReference type="PROSITE" id="PS51120">
    <property type="entry name" value="LDLRB"/>
    <property type="match status" value="1"/>
</dbReference>
<dbReference type="EMBL" id="CH479198">
    <property type="protein sequence ID" value="EDW28160.1"/>
    <property type="molecule type" value="Genomic_DNA"/>
</dbReference>
<dbReference type="Gene3D" id="2.120.10.30">
    <property type="entry name" value="TolB, C-terminal domain"/>
    <property type="match status" value="3"/>
</dbReference>
<keyword evidence="5" id="KW-1185">Reference proteome</keyword>
<dbReference type="SMR" id="B4GZE2"/>
<evidence type="ECO:0000313" key="4">
    <source>
        <dbReference type="EMBL" id="EDW28160.1"/>
    </source>
</evidence>
<gene>
    <name evidence="4" type="primary">Dper\GL27134</name>
    <name evidence="4" type="ORF">Dper_GL27134</name>
</gene>
<dbReference type="PANTHER" id="PTHR46513:SF41">
    <property type="entry name" value="LOW-DENSITY LIPOPROTEIN RECEPTOR-RELATED PROTEIN"/>
    <property type="match status" value="1"/>
</dbReference>
<organism evidence="5">
    <name type="scientific">Drosophila persimilis</name>
    <name type="common">Fruit fly</name>
    <dbReference type="NCBI Taxonomy" id="7234"/>
    <lineage>
        <taxon>Eukaryota</taxon>
        <taxon>Metazoa</taxon>
        <taxon>Ecdysozoa</taxon>
        <taxon>Arthropoda</taxon>
        <taxon>Hexapoda</taxon>
        <taxon>Insecta</taxon>
        <taxon>Pterygota</taxon>
        <taxon>Neoptera</taxon>
        <taxon>Endopterygota</taxon>
        <taxon>Diptera</taxon>
        <taxon>Brachycera</taxon>
        <taxon>Muscomorpha</taxon>
        <taxon>Ephydroidea</taxon>
        <taxon>Drosophilidae</taxon>
        <taxon>Drosophila</taxon>
        <taxon>Sophophora</taxon>
    </lineage>
</organism>
<protein>
    <submittedName>
        <fullName evidence="4">GL27134</fullName>
    </submittedName>
</protein>
<feature type="repeat" description="LDL-receptor class B" evidence="3">
    <location>
        <begin position="172"/>
        <end position="214"/>
    </location>
</feature>
<dbReference type="SUPFAM" id="SSF63825">
    <property type="entry name" value="YWTD domain"/>
    <property type="match status" value="1"/>
</dbReference>
<dbReference type="Proteomes" id="UP000008744">
    <property type="component" value="Unassembled WGS sequence"/>
</dbReference>
<evidence type="ECO:0000313" key="5">
    <source>
        <dbReference type="Proteomes" id="UP000008744"/>
    </source>
</evidence>
<name>B4GZE2_DROPE</name>
<proteinExistence type="predicted"/>
<keyword evidence="2" id="KW-0677">Repeat</keyword>
<dbReference type="InterPro" id="IPR011042">
    <property type="entry name" value="6-blade_b-propeller_TolB-like"/>
</dbReference>
<accession>B4GZE2</accession>
<evidence type="ECO:0000256" key="1">
    <source>
        <dbReference type="ARBA" id="ARBA00022536"/>
    </source>
</evidence>
<evidence type="ECO:0000256" key="2">
    <source>
        <dbReference type="ARBA" id="ARBA00022737"/>
    </source>
</evidence>
<dbReference type="PANTHER" id="PTHR46513">
    <property type="entry name" value="VITELLOGENIN RECEPTOR-LIKE PROTEIN-RELATED-RELATED"/>
    <property type="match status" value="1"/>
</dbReference>
<evidence type="ECO:0000256" key="3">
    <source>
        <dbReference type="PROSITE-ProRule" id="PRU00461"/>
    </source>
</evidence>
<dbReference type="AlphaFoldDB" id="B4GZE2"/>